<comment type="similarity">
    <text evidence="2 6">Belongs to the 2-oxoacid dehydrogenase family.</text>
</comment>
<dbReference type="Gene3D" id="3.30.559.10">
    <property type="entry name" value="Chloramphenicol acetyltransferase-like domain"/>
    <property type="match status" value="1"/>
</dbReference>
<comment type="cofactor">
    <cofactor evidence="1 6">
        <name>(R)-lipoate</name>
        <dbReference type="ChEBI" id="CHEBI:83088"/>
    </cofactor>
</comment>
<dbReference type="Pfam" id="PF00198">
    <property type="entry name" value="2-oxoacid_dh"/>
    <property type="match status" value="1"/>
</dbReference>
<evidence type="ECO:0000259" key="8">
    <source>
        <dbReference type="PROSITE" id="PS50968"/>
    </source>
</evidence>
<name>A0A430B896_9ENTE</name>
<dbReference type="InterPro" id="IPR023213">
    <property type="entry name" value="CAT-like_dom_sf"/>
</dbReference>
<dbReference type="GO" id="GO:0031405">
    <property type="term" value="F:lipoic acid binding"/>
    <property type="evidence" value="ECO:0007669"/>
    <property type="project" value="TreeGrafter"/>
</dbReference>
<evidence type="ECO:0000256" key="4">
    <source>
        <dbReference type="ARBA" id="ARBA00022823"/>
    </source>
</evidence>
<reference evidence="10 11" key="1">
    <citation type="submission" date="2017-05" db="EMBL/GenBank/DDBJ databases">
        <title>Vagococcus spp. assemblies.</title>
        <authorList>
            <person name="Gulvik C.A."/>
        </authorList>
    </citation>
    <scope>NUCLEOTIDE SEQUENCE [LARGE SCALE GENOMIC DNA]</scope>
    <source>
        <strain evidence="10 11">SS1714</strain>
    </source>
</reference>
<dbReference type="SUPFAM" id="SSF52777">
    <property type="entry name" value="CoA-dependent acyltransferases"/>
    <property type="match status" value="1"/>
</dbReference>
<feature type="domain" description="Peripheral subunit-binding (PSBD)" evidence="9">
    <location>
        <begin position="123"/>
        <end position="160"/>
    </location>
</feature>
<feature type="region of interest" description="Disordered" evidence="7">
    <location>
        <begin position="83"/>
        <end position="102"/>
    </location>
</feature>
<sequence>MAVKEILLPSLGESVTEASVVQWLVQPGDSVKRYSPLMEVVSDKVTTEVPSDFDGVVKELLVELDTDYPIGTVLMTMEVEGAEETPAAPEVEEAPAKAETPAAPVAEKAAAPAAKPAGKNAGRYSPAVMKLAQEKGIDLAQVVGTGKEGRITRKDILNFTPGQAVAAPVETAAPVAAAAPTPAPAAPKAAAAPVVASGNDEIVPADGVRKAIAKKMVQSVNEIPHAWIMVEADVTNIVNLRNSVKNDFKQQEGISLSFFPFFAKAVVQAMKKNPKINTSWQDGNIVYHKDINLSIAVTTDENLFVPVIHNADNLSLAGLTKEINRLAKDVRSGSLSNADMQGGTFTLNNTGSLGSVQSMGIINHPQAAILQVESINKRIVPTKDGGFKTADMVNLCLSIDHRILDGQQAGQFLRDVKENLARFSSESDIY</sequence>
<dbReference type="InterPro" id="IPR036625">
    <property type="entry name" value="E3-bd_dom_sf"/>
</dbReference>
<evidence type="ECO:0000256" key="1">
    <source>
        <dbReference type="ARBA" id="ARBA00001938"/>
    </source>
</evidence>
<dbReference type="GO" id="GO:0005737">
    <property type="term" value="C:cytoplasm"/>
    <property type="evidence" value="ECO:0007669"/>
    <property type="project" value="TreeGrafter"/>
</dbReference>
<dbReference type="AlphaFoldDB" id="A0A430B896"/>
<dbReference type="PROSITE" id="PS51826">
    <property type="entry name" value="PSBD"/>
    <property type="match status" value="1"/>
</dbReference>
<dbReference type="InterPro" id="IPR011053">
    <property type="entry name" value="Single_hybrid_motif"/>
</dbReference>
<dbReference type="InterPro" id="IPR001078">
    <property type="entry name" value="2-oxoacid_DH_actylTfrase"/>
</dbReference>
<evidence type="ECO:0000313" key="10">
    <source>
        <dbReference type="EMBL" id="RSU16539.1"/>
    </source>
</evidence>
<keyword evidence="5 6" id="KW-0012">Acyltransferase</keyword>
<keyword evidence="11" id="KW-1185">Reference proteome</keyword>
<comment type="caution">
    <text evidence="10">The sequence shown here is derived from an EMBL/GenBank/DDBJ whole genome shotgun (WGS) entry which is preliminary data.</text>
</comment>
<dbReference type="PROSITE" id="PS50968">
    <property type="entry name" value="BIOTINYL_LIPOYL"/>
    <property type="match status" value="1"/>
</dbReference>
<evidence type="ECO:0000256" key="3">
    <source>
        <dbReference type="ARBA" id="ARBA00022679"/>
    </source>
</evidence>
<dbReference type="Proteomes" id="UP000288028">
    <property type="component" value="Unassembled WGS sequence"/>
</dbReference>
<dbReference type="OrthoDB" id="9805770at2"/>
<dbReference type="EC" id="2.3.1.-" evidence="6"/>
<dbReference type="Pfam" id="PF00364">
    <property type="entry name" value="Biotin_lipoyl"/>
    <property type="match status" value="1"/>
</dbReference>
<dbReference type="PROSITE" id="PS00189">
    <property type="entry name" value="LIPOYL"/>
    <property type="match status" value="1"/>
</dbReference>
<evidence type="ECO:0000256" key="2">
    <source>
        <dbReference type="ARBA" id="ARBA00007317"/>
    </source>
</evidence>
<dbReference type="SUPFAM" id="SSF51230">
    <property type="entry name" value="Single hybrid motif"/>
    <property type="match status" value="1"/>
</dbReference>
<dbReference type="InterPro" id="IPR003016">
    <property type="entry name" value="2-oxoA_DH_lipoyl-BS"/>
</dbReference>
<accession>A0A430B896</accession>
<dbReference type="FunFam" id="3.30.559.10:FF:000007">
    <property type="entry name" value="Dihydrolipoamide acetyltransferase component of pyruvate dehydrogenase complex"/>
    <property type="match status" value="1"/>
</dbReference>
<feature type="domain" description="Lipoyl-binding" evidence="8">
    <location>
        <begin position="3"/>
        <end position="78"/>
    </location>
</feature>
<dbReference type="Pfam" id="PF02817">
    <property type="entry name" value="E3_binding"/>
    <property type="match status" value="1"/>
</dbReference>
<keyword evidence="4 6" id="KW-0450">Lipoyl</keyword>
<dbReference type="EMBL" id="NGKB01000002">
    <property type="protein sequence ID" value="RSU16539.1"/>
    <property type="molecule type" value="Genomic_DNA"/>
</dbReference>
<evidence type="ECO:0000256" key="7">
    <source>
        <dbReference type="SAM" id="MobiDB-lite"/>
    </source>
</evidence>
<gene>
    <name evidence="10" type="ORF">CBF28_03150</name>
</gene>
<dbReference type="GO" id="GO:0016407">
    <property type="term" value="F:acetyltransferase activity"/>
    <property type="evidence" value="ECO:0007669"/>
    <property type="project" value="TreeGrafter"/>
</dbReference>
<dbReference type="InterPro" id="IPR050743">
    <property type="entry name" value="2-oxoacid_DH_E2_comp"/>
</dbReference>
<dbReference type="Gene3D" id="4.10.320.10">
    <property type="entry name" value="E3-binding domain"/>
    <property type="match status" value="1"/>
</dbReference>
<dbReference type="SUPFAM" id="SSF47005">
    <property type="entry name" value="Peripheral subunit-binding domain of 2-oxo acid dehydrogenase complex"/>
    <property type="match status" value="1"/>
</dbReference>
<evidence type="ECO:0000256" key="6">
    <source>
        <dbReference type="RuleBase" id="RU003423"/>
    </source>
</evidence>
<evidence type="ECO:0000259" key="9">
    <source>
        <dbReference type="PROSITE" id="PS51826"/>
    </source>
</evidence>
<dbReference type="PANTHER" id="PTHR43178:SF5">
    <property type="entry name" value="LIPOAMIDE ACYLTRANSFERASE COMPONENT OF BRANCHED-CHAIN ALPHA-KETO ACID DEHYDROGENASE COMPLEX, MITOCHONDRIAL"/>
    <property type="match status" value="1"/>
</dbReference>
<keyword evidence="3 6" id="KW-0808">Transferase</keyword>
<dbReference type="Gene3D" id="2.40.50.100">
    <property type="match status" value="1"/>
</dbReference>
<dbReference type="CDD" id="cd06849">
    <property type="entry name" value="lipoyl_domain"/>
    <property type="match status" value="1"/>
</dbReference>
<dbReference type="InterPro" id="IPR004167">
    <property type="entry name" value="PSBD"/>
</dbReference>
<evidence type="ECO:0000313" key="11">
    <source>
        <dbReference type="Proteomes" id="UP000288028"/>
    </source>
</evidence>
<dbReference type="PANTHER" id="PTHR43178">
    <property type="entry name" value="DIHYDROLIPOAMIDE ACETYLTRANSFERASE COMPONENT OF PYRUVATE DEHYDROGENASE COMPLEX"/>
    <property type="match status" value="1"/>
</dbReference>
<organism evidence="10 11">
    <name type="scientific">Vagococcus carniphilus</name>
    <dbReference type="NCBI Taxonomy" id="218144"/>
    <lineage>
        <taxon>Bacteria</taxon>
        <taxon>Bacillati</taxon>
        <taxon>Bacillota</taxon>
        <taxon>Bacilli</taxon>
        <taxon>Lactobacillales</taxon>
        <taxon>Enterococcaceae</taxon>
        <taxon>Vagococcus</taxon>
    </lineage>
</organism>
<protein>
    <recommendedName>
        <fullName evidence="6">Dihydrolipoamide acetyltransferase component of pyruvate dehydrogenase complex</fullName>
        <ecNumber evidence="6">2.3.1.-</ecNumber>
    </recommendedName>
</protein>
<dbReference type="InterPro" id="IPR000089">
    <property type="entry name" value="Biotin_lipoyl"/>
</dbReference>
<proteinExistence type="inferred from homology"/>
<evidence type="ECO:0000256" key="5">
    <source>
        <dbReference type="ARBA" id="ARBA00023315"/>
    </source>
</evidence>